<dbReference type="EC" id="3.5.1.25" evidence="2"/>
<dbReference type="CDD" id="cd00854">
    <property type="entry name" value="NagA"/>
    <property type="match status" value="1"/>
</dbReference>
<dbReference type="EMBL" id="AP027452">
    <property type="protein sequence ID" value="BDY30204.1"/>
    <property type="molecule type" value="Genomic_DNA"/>
</dbReference>
<dbReference type="RefSeq" id="WP_276824728.1">
    <property type="nucleotide sequence ID" value="NZ_AP027452.1"/>
</dbReference>
<evidence type="ECO:0000256" key="6">
    <source>
        <dbReference type="ARBA" id="ARBA00023277"/>
    </source>
</evidence>
<gene>
    <name evidence="14" type="primary">agaA</name>
    <name evidence="14" type="ORF">hbim_04147</name>
</gene>
<feature type="binding site" evidence="11">
    <location>
        <position position="143"/>
    </location>
    <ligand>
        <name>substrate</name>
    </ligand>
</feature>
<dbReference type="Gene3D" id="2.30.40.10">
    <property type="entry name" value="Urease, subunit C, domain 1"/>
    <property type="match status" value="1"/>
</dbReference>
<evidence type="ECO:0000256" key="2">
    <source>
        <dbReference type="ARBA" id="ARBA00011899"/>
    </source>
</evidence>
<evidence type="ECO:0000256" key="8">
    <source>
        <dbReference type="ARBA" id="ARBA00060590"/>
    </source>
</evidence>
<feature type="binding site" evidence="11">
    <location>
        <position position="254"/>
    </location>
    <ligand>
        <name>substrate</name>
    </ligand>
</feature>
<evidence type="ECO:0000313" key="15">
    <source>
        <dbReference type="Proteomes" id="UP001241092"/>
    </source>
</evidence>
<proteinExistence type="inferred from homology"/>
<feature type="binding site" evidence="12">
    <location>
        <position position="219"/>
    </location>
    <ligand>
        <name>Zn(2+)</name>
        <dbReference type="ChEBI" id="CHEBI:29105"/>
    </ligand>
</feature>
<evidence type="ECO:0000256" key="12">
    <source>
        <dbReference type="PIRSR" id="PIRSR038994-3"/>
    </source>
</evidence>
<dbReference type="SUPFAM" id="SSF51556">
    <property type="entry name" value="Metallo-dependent hydrolases"/>
    <property type="match status" value="1"/>
</dbReference>
<feature type="binding site" evidence="12">
    <location>
        <position position="198"/>
    </location>
    <ligand>
        <name>Zn(2+)</name>
        <dbReference type="ChEBI" id="CHEBI:29105"/>
    </ligand>
</feature>
<dbReference type="GO" id="GO:0006046">
    <property type="term" value="P:N-acetylglucosamine catabolic process"/>
    <property type="evidence" value="ECO:0007669"/>
    <property type="project" value="TreeGrafter"/>
</dbReference>
<evidence type="ECO:0000256" key="5">
    <source>
        <dbReference type="ARBA" id="ARBA00022801"/>
    </source>
</evidence>
<dbReference type="PANTHER" id="PTHR11113:SF14">
    <property type="entry name" value="N-ACETYLGLUCOSAMINE-6-PHOSPHATE DEACETYLASE"/>
    <property type="match status" value="1"/>
</dbReference>
<dbReference type="PANTHER" id="PTHR11113">
    <property type="entry name" value="N-ACETYLGLUCOSAMINE-6-PHOSPHATE DEACETYLASE"/>
    <property type="match status" value="1"/>
</dbReference>
<organism evidence="14 15">
    <name type="scientific">Mycolicibacterium mageritense</name>
    <name type="common">Mycobacterium mageritense</name>
    <dbReference type="NCBI Taxonomy" id="53462"/>
    <lineage>
        <taxon>Bacteria</taxon>
        <taxon>Bacillati</taxon>
        <taxon>Actinomycetota</taxon>
        <taxon>Actinomycetes</taxon>
        <taxon>Mycobacteriales</taxon>
        <taxon>Mycobacteriaceae</taxon>
        <taxon>Mycolicibacterium</taxon>
    </lineage>
</organism>
<comment type="cofactor">
    <cofactor evidence="12">
        <name>a divalent metal cation</name>
        <dbReference type="ChEBI" id="CHEBI:60240"/>
    </cofactor>
    <text evidence="12">Binds 1 divalent metal cation per subunit.</text>
</comment>
<dbReference type="FunFam" id="3.20.20.140:FF:000004">
    <property type="entry name" value="N-acetylglucosamine-6-phosphate deacetylase"/>
    <property type="match status" value="1"/>
</dbReference>
<feature type="binding site" evidence="11">
    <location>
        <position position="230"/>
    </location>
    <ligand>
        <name>substrate</name>
    </ligand>
</feature>
<comment type="similarity">
    <text evidence="1 9">Belongs to the metallo-dependent hydrolases superfamily. NagA family.</text>
</comment>
<keyword evidence="4 12" id="KW-0479">Metal-binding</keyword>
<dbReference type="InterPro" id="IPR006680">
    <property type="entry name" value="Amidohydro-rel"/>
</dbReference>
<feature type="domain" description="Amidohydrolase-related" evidence="13">
    <location>
        <begin position="57"/>
        <end position="385"/>
    </location>
</feature>
<dbReference type="AlphaFoldDB" id="A0AAI8XM26"/>
<feature type="active site" description="Proton donor/acceptor" evidence="10">
    <location>
        <position position="277"/>
    </location>
</feature>
<dbReference type="Pfam" id="PF01979">
    <property type="entry name" value="Amidohydro_1"/>
    <property type="match status" value="1"/>
</dbReference>
<dbReference type="NCBIfam" id="TIGR00221">
    <property type="entry name" value="nagA"/>
    <property type="match status" value="1"/>
</dbReference>
<evidence type="ECO:0000256" key="11">
    <source>
        <dbReference type="PIRSR" id="PIRSR038994-2"/>
    </source>
</evidence>
<evidence type="ECO:0000313" key="14">
    <source>
        <dbReference type="EMBL" id="BDY30204.1"/>
    </source>
</evidence>
<dbReference type="GO" id="GO:0008448">
    <property type="term" value="F:N-acetylglucosamine-6-phosphate deacetylase activity"/>
    <property type="evidence" value="ECO:0007669"/>
    <property type="project" value="UniProtKB-EC"/>
</dbReference>
<dbReference type="Proteomes" id="UP001241092">
    <property type="component" value="Chromosome"/>
</dbReference>
<feature type="binding site" evidence="11">
    <location>
        <begin position="222"/>
        <end position="223"/>
    </location>
    <ligand>
        <name>substrate</name>
    </ligand>
</feature>
<comment type="catalytic activity">
    <reaction evidence="7">
        <text>N-acetyl-D-glucosamine 6-phosphate + H2O = D-glucosamine 6-phosphate + acetate</text>
        <dbReference type="Rhea" id="RHEA:22936"/>
        <dbReference type="ChEBI" id="CHEBI:15377"/>
        <dbReference type="ChEBI" id="CHEBI:30089"/>
        <dbReference type="ChEBI" id="CHEBI:57513"/>
        <dbReference type="ChEBI" id="CHEBI:58725"/>
        <dbReference type="EC" id="3.5.1.25"/>
    </reaction>
</comment>
<evidence type="ECO:0000259" key="13">
    <source>
        <dbReference type="Pfam" id="PF01979"/>
    </source>
</evidence>
<comment type="pathway">
    <text evidence="8">Amino-sugar metabolism; N-acetylneuraminate degradation; D-fructose 6-phosphate from N-acetylneuraminate: step 4/5.</text>
</comment>
<protein>
    <recommendedName>
        <fullName evidence="3">N-acetylglucosamine-6-phosphate deacetylase</fullName>
        <ecNumber evidence="2">3.5.1.25</ecNumber>
    </recommendedName>
</protein>
<evidence type="ECO:0000256" key="1">
    <source>
        <dbReference type="ARBA" id="ARBA00010716"/>
    </source>
</evidence>
<evidence type="ECO:0000256" key="3">
    <source>
        <dbReference type="ARBA" id="ARBA00018029"/>
    </source>
</evidence>
<evidence type="ECO:0000256" key="4">
    <source>
        <dbReference type="ARBA" id="ARBA00022723"/>
    </source>
</evidence>
<name>A0AAI8XM26_MYCME</name>
<dbReference type="InterPro" id="IPR011059">
    <property type="entry name" value="Metal-dep_hydrolase_composite"/>
</dbReference>
<dbReference type="Gene3D" id="3.20.20.140">
    <property type="entry name" value="Metal-dependent hydrolases"/>
    <property type="match status" value="1"/>
</dbReference>
<dbReference type="PIRSF" id="PIRSF038994">
    <property type="entry name" value="NagA"/>
    <property type="match status" value="1"/>
</dbReference>
<keyword evidence="5 9" id="KW-0378">Hydrolase</keyword>
<keyword evidence="6 9" id="KW-0119">Carbohydrate metabolism</keyword>
<evidence type="ECO:0000256" key="10">
    <source>
        <dbReference type="PIRSR" id="PIRSR038994-1"/>
    </source>
</evidence>
<feature type="binding site" evidence="12">
    <location>
        <position position="132"/>
    </location>
    <ligand>
        <name>Zn(2+)</name>
        <dbReference type="ChEBI" id="CHEBI:29105"/>
    </ligand>
</feature>
<reference evidence="14" key="1">
    <citation type="submission" date="2023-03" db="EMBL/GenBank/DDBJ databases">
        <title>Draft genome sequence of a Mycolicibacterium mageritense strain H4_3_1 isolated from a hybrid biological-inorganic system reactor.</title>
        <authorList>
            <person name="Feng X."/>
            <person name="Kazama D."/>
            <person name="Sato K."/>
            <person name="Kobayashi H."/>
        </authorList>
    </citation>
    <scope>NUCLEOTIDE SEQUENCE</scope>
    <source>
        <strain evidence="14">H4_3_1</strain>
    </source>
</reference>
<feature type="binding site" evidence="11">
    <location>
        <begin position="311"/>
        <end position="313"/>
    </location>
    <ligand>
        <name>substrate</name>
    </ligand>
</feature>
<dbReference type="InterPro" id="IPR032466">
    <property type="entry name" value="Metal_Hydrolase"/>
</dbReference>
<dbReference type="SUPFAM" id="SSF51338">
    <property type="entry name" value="Composite domain of metallo-dependent hydrolases"/>
    <property type="match status" value="1"/>
</dbReference>
<dbReference type="GO" id="GO:0046872">
    <property type="term" value="F:metal ion binding"/>
    <property type="evidence" value="ECO:0007669"/>
    <property type="project" value="UniProtKB-KW"/>
</dbReference>
<sequence>MTLIAAGTVVTAEGVHRPGWVETAPAGLSAQPTAGRIVAVGSGTPPRPPDHDFADAIVVPGFVDIHVHGGGGASYTDGVADEIVRAARFHREHGTTTTLASLVTASPTDLRTEVAALTDATRAGVVAGIHLEGPWLSSARCGAHDATQLRNPDPAEIDSVLRVADGAIRMVTLAPELPGSSDAIERLVAAGVVVAVGHTDASYDQARVAIDLGATVGTHVFNAMRPLHHRDPGPALALLEDPRVTVELIADGVHVHDALLRHVVATTGPDRVALITDAMAAAGLPDGSFRLGTLDVDVADHVARVRGQSTIAGSTASMDRIFRAAVADAGADDALAAAVAMTATTPARTLGLDEIGRLAPGLAADLVVLDGDLQVTAVMATGEWVVFEDDKKFARTPDN</sequence>
<evidence type="ECO:0000256" key="9">
    <source>
        <dbReference type="PIRNR" id="PIRNR038994"/>
    </source>
</evidence>
<accession>A0AAI8XM26</accession>
<evidence type="ECO:0000256" key="7">
    <source>
        <dbReference type="ARBA" id="ARBA00047647"/>
    </source>
</evidence>
<dbReference type="InterPro" id="IPR003764">
    <property type="entry name" value="GlcNAc_6-P_deAcase"/>
</dbReference>